<reference evidence="6" key="1">
    <citation type="journal article" date="2011" name="PLoS Genet.">
        <title>The genome sequence of the leaf-cutter ant Atta cephalotes reveals insights into its obligate symbiotic lifestyle.</title>
        <authorList>
            <person name="Suen G."/>
            <person name="Teiling C."/>
            <person name="Li L."/>
            <person name="Holt C."/>
            <person name="Abouheif E."/>
            <person name="Bornberg-Bauer E."/>
            <person name="Bouffard P."/>
            <person name="Caldera E.J."/>
            <person name="Cash E."/>
            <person name="Cavanaugh A."/>
            <person name="Denas O."/>
            <person name="Elhaik E."/>
            <person name="Fave M.J."/>
            <person name="Gadau J."/>
            <person name="Gibson J.D."/>
            <person name="Graur D."/>
            <person name="Grubbs K.J."/>
            <person name="Hagen D.E."/>
            <person name="Harkins T.T."/>
            <person name="Helmkampf M."/>
            <person name="Hu H."/>
            <person name="Johnson B.R."/>
            <person name="Kim J."/>
            <person name="Marsh S.E."/>
            <person name="Moeller J.A."/>
            <person name="Munoz-Torres M.C."/>
            <person name="Murphy M.C."/>
            <person name="Naughton M.C."/>
            <person name="Nigam S."/>
            <person name="Overson R."/>
            <person name="Rajakumar R."/>
            <person name="Reese J.T."/>
            <person name="Scott J.J."/>
            <person name="Smith C.R."/>
            <person name="Tao S."/>
            <person name="Tsutsui N.D."/>
            <person name="Viljakainen L."/>
            <person name="Wissler L."/>
            <person name="Yandell M.D."/>
            <person name="Zimmer F."/>
            <person name="Taylor J."/>
            <person name="Slater S.C."/>
            <person name="Clifton S.W."/>
            <person name="Warren W.C."/>
            <person name="Elsik C.G."/>
            <person name="Smith C.D."/>
            <person name="Weinstock G.M."/>
            <person name="Gerardo N.M."/>
            <person name="Currie C.R."/>
        </authorList>
    </citation>
    <scope>NUCLEOTIDE SEQUENCE [LARGE SCALE GENOMIC DNA]</scope>
</reference>
<dbReference type="InterPro" id="IPR000435">
    <property type="entry name" value="Tektins"/>
</dbReference>
<dbReference type="PANTHER" id="PTHR19960">
    <property type="entry name" value="TEKTIN"/>
    <property type="match status" value="1"/>
</dbReference>
<dbReference type="EnsemblMetazoa" id="XM_012207628.1">
    <property type="protein sequence ID" value="XP_012063018.1"/>
    <property type="gene ID" value="LOC105626323"/>
</dbReference>
<evidence type="ECO:0000256" key="3">
    <source>
        <dbReference type="RuleBase" id="RU367040"/>
    </source>
</evidence>
<accession>A0A158NZR0</accession>
<keyword evidence="3" id="KW-0969">Cilium</keyword>
<dbReference type="PANTHER" id="PTHR19960:SF11">
    <property type="entry name" value="TEKTIN"/>
    <property type="match status" value="1"/>
</dbReference>
<evidence type="ECO:0000256" key="2">
    <source>
        <dbReference type="ARBA" id="ARBA00022490"/>
    </source>
</evidence>
<evidence type="ECO:0000256" key="1">
    <source>
        <dbReference type="ARBA" id="ARBA00007209"/>
    </source>
</evidence>
<feature type="coiled-coil region" evidence="4">
    <location>
        <begin position="354"/>
        <end position="381"/>
    </location>
</feature>
<dbReference type="STRING" id="12957.A0A158NZR0"/>
<dbReference type="GO" id="GO:0060271">
    <property type="term" value="P:cilium assembly"/>
    <property type="evidence" value="ECO:0007669"/>
    <property type="project" value="UniProtKB-UniRule"/>
</dbReference>
<sequence>MYSQLQPWSTVGVSPCMEQVAGPPIPTRVGEFYKTPRPHPWRPTLGYEVIEMAPLPAQPITNLLVDACRTSHGLAAESLKFPNLVTGFDRNPSHAARAALYTRYTPCDWLQNEIKLYNEANANRYYSGKLCKNNADLMREVDEKIKEGQIESGRKLGERITDVTFWRNEVASELERLIVENGKMQDSRRKLQTVIQILEGQLHIAQECLYHRESRKGIDLVHDEVEKALLKEVEIVRNSEKKLKQIMDRCINQLTNGRAVQHQLQIDIQNKETALGIDNVCHQMNNFTRGLQYYGGIERYDSSIITPEFWTEATNSIVKKSKSERTKSHQLRNDIDNVINAIVHEISEAWAKTNQALDRRVAEMLEAKEKLQTHLHKIQKEIFDVEKSTALIQKTIADKSPVLKVAHTRLEARTHRPNNELCKDDAQFRLNKEVEDINKIVYDLNMKLQQSETQHQQLLRTRSNLESNLKSKIDALFIDREKCMGLRRSCPISSIVKY</sequence>
<reference evidence="5" key="2">
    <citation type="submission" date="2016-04" db="UniProtKB">
        <authorList>
            <consortium name="EnsemblMetazoa"/>
        </authorList>
    </citation>
    <scope>IDENTIFICATION</scope>
</reference>
<dbReference type="GO" id="GO:0005634">
    <property type="term" value="C:nucleus"/>
    <property type="evidence" value="ECO:0007669"/>
    <property type="project" value="TreeGrafter"/>
</dbReference>
<keyword evidence="6" id="KW-1185">Reference proteome</keyword>
<dbReference type="KEGG" id="acep:105626323"/>
<dbReference type="Proteomes" id="UP000005205">
    <property type="component" value="Unassembled WGS sequence"/>
</dbReference>
<name>A0A158NZR0_ATTCE</name>
<dbReference type="OrthoDB" id="9886517at2759"/>
<evidence type="ECO:0000256" key="4">
    <source>
        <dbReference type="SAM" id="Coils"/>
    </source>
</evidence>
<comment type="similarity">
    <text evidence="1 3">Belongs to the tektin family.</text>
</comment>
<keyword evidence="2" id="KW-0963">Cytoplasm</keyword>
<organism evidence="5 6">
    <name type="scientific">Atta cephalotes</name>
    <name type="common">Leafcutter ant</name>
    <dbReference type="NCBI Taxonomy" id="12957"/>
    <lineage>
        <taxon>Eukaryota</taxon>
        <taxon>Metazoa</taxon>
        <taxon>Ecdysozoa</taxon>
        <taxon>Arthropoda</taxon>
        <taxon>Hexapoda</taxon>
        <taxon>Insecta</taxon>
        <taxon>Pterygota</taxon>
        <taxon>Neoptera</taxon>
        <taxon>Endopterygota</taxon>
        <taxon>Hymenoptera</taxon>
        <taxon>Apocrita</taxon>
        <taxon>Aculeata</taxon>
        <taxon>Formicoidea</taxon>
        <taxon>Formicidae</taxon>
        <taxon>Myrmicinae</taxon>
        <taxon>Atta</taxon>
    </lineage>
</organism>
<keyword evidence="3" id="KW-0282">Flagellum</keyword>
<dbReference type="Pfam" id="PF03148">
    <property type="entry name" value="Tektin"/>
    <property type="match status" value="1"/>
</dbReference>
<evidence type="ECO:0000313" key="5">
    <source>
        <dbReference type="EnsemblMetazoa" id="XP_012063018.1"/>
    </source>
</evidence>
<proteinExistence type="inferred from homology"/>
<keyword evidence="3" id="KW-0966">Cell projection</keyword>
<dbReference type="eggNOG" id="KOG2685">
    <property type="taxonomic scope" value="Eukaryota"/>
</dbReference>
<keyword evidence="4" id="KW-0175">Coiled coil</keyword>
<evidence type="ECO:0000313" key="6">
    <source>
        <dbReference type="Proteomes" id="UP000005205"/>
    </source>
</evidence>
<dbReference type="InterPro" id="IPR048256">
    <property type="entry name" value="Tektin-like"/>
</dbReference>
<dbReference type="GO" id="GO:0015630">
    <property type="term" value="C:microtubule cytoskeleton"/>
    <property type="evidence" value="ECO:0007669"/>
    <property type="project" value="UniProtKB-UniRule"/>
</dbReference>
<dbReference type="AlphaFoldDB" id="A0A158NZR0"/>
<protein>
    <recommendedName>
        <fullName evidence="3">Tektin</fullName>
    </recommendedName>
</protein>
<dbReference type="FunCoup" id="A0A158NZR0">
    <property type="interactions" value="19"/>
</dbReference>
<dbReference type="PRINTS" id="PR00511">
    <property type="entry name" value="TEKTIN"/>
</dbReference>
<dbReference type="GO" id="GO:0060294">
    <property type="term" value="P:cilium movement involved in cell motility"/>
    <property type="evidence" value="ECO:0007669"/>
    <property type="project" value="UniProtKB-UniRule"/>
</dbReference>
<dbReference type="EMBL" id="ADTU01000889">
    <property type="status" value="NOT_ANNOTATED_CDS"/>
    <property type="molecule type" value="Genomic_DNA"/>
</dbReference>
<gene>
    <name evidence="5" type="primary">105626323</name>
</gene>
<comment type="subcellular location">
    <subcellularLocation>
        <location evidence="3">Cytoplasm</location>
        <location evidence="3">Cytoskeleton</location>
        <location evidence="3">Cilium axoneme</location>
    </subcellularLocation>
</comment>
<dbReference type="GO" id="GO:0005930">
    <property type="term" value="C:axoneme"/>
    <property type="evidence" value="ECO:0007669"/>
    <property type="project" value="UniProtKB-SubCell"/>
</dbReference>
<dbReference type="InParanoid" id="A0A158NZR0"/>